<gene>
    <name evidence="1" type="ORF">M9Y10_017260</name>
</gene>
<keyword evidence="2" id="KW-1185">Reference proteome</keyword>
<dbReference type="Proteomes" id="UP001470230">
    <property type="component" value="Unassembled WGS sequence"/>
</dbReference>
<evidence type="ECO:0000313" key="1">
    <source>
        <dbReference type="EMBL" id="KAK8853699.1"/>
    </source>
</evidence>
<accession>A0ABR2HVQ8</accession>
<comment type="caution">
    <text evidence="1">The sequence shown here is derived from an EMBL/GenBank/DDBJ whole genome shotgun (WGS) entry which is preliminary data.</text>
</comment>
<proteinExistence type="predicted"/>
<evidence type="ECO:0008006" key="3">
    <source>
        <dbReference type="Google" id="ProtNLM"/>
    </source>
</evidence>
<organism evidence="1 2">
    <name type="scientific">Tritrichomonas musculus</name>
    <dbReference type="NCBI Taxonomy" id="1915356"/>
    <lineage>
        <taxon>Eukaryota</taxon>
        <taxon>Metamonada</taxon>
        <taxon>Parabasalia</taxon>
        <taxon>Tritrichomonadida</taxon>
        <taxon>Tritrichomonadidae</taxon>
        <taxon>Tritrichomonas</taxon>
    </lineage>
</organism>
<evidence type="ECO:0000313" key="2">
    <source>
        <dbReference type="Proteomes" id="UP001470230"/>
    </source>
</evidence>
<dbReference type="Gene3D" id="3.40.960.10">
    <property type="entry name" value="VSR Endonuclease"/>
    <property type="match status" value="1"/>
</dbReference>
<name>A0ABR2HVQ8_9EUKA</name>
<feature type="non-terminal residue" evidence="1">
    <location>
        <position position="235"/>
    </location>
</feature>
<sequence length="235" mass="28953">MSRTRWNTKLVAEEMLKENCYLIDEYIKGDIRIKYTFEGEEFSVRWHDWMKKERPSRPHLKGGNRITNLHKKWNNESVNELLLQDNCELSDNYHSTKQRFRYKYGNSYYWTTLDDWIYHKSRPHQYKNENEQRFRKYLEDNYIEFETQKSFDDLKSKRNYKLRFDFYIPEIDLLVEIDDRSHVNVDEQIINGKLKDQCCIEKNLKLLRIDETVEEEDFAKVIDNILDNNIYVLRY</sequence>
<protein>
    <recommendedName>
        <fullName evidence="3">DUF559 domain-containing protein</fullName>
    </recommendedName>
</protein>
<dbReference type="EMBL" id="JAPFFF010000022">
    <property type="protein sequence ID" value="KAK8853699.1"/>
    <property type="molecule type" value="Genomic_DNA"/>
</dbReference>
<reference evidence="1 2" key="1">
    <citation type="submission" date="2024-04" db="EMBL/GenBank/DDBJ databases">
        <title>Tritrichomonas musculus Genome.</title>
        <authorList>
            <person name="Alves-Ferreira E."/>
            <person name="Grigg M."/>
            <person name="Lorenzi H."/>
            <person name="Galac M."/>
        </authorList>
    </citation>
    <scope>NUCLEOTIDE SEQUENCE [LARGE SCALE GENOMIC DNA]</scope>
    <source>
        <strain evidence="1 2">EAF2021</strain>
    </source>
</reference>